<keyword evidence="3" id="KW-1185">Reference proteome</keyword>
<dbReference type="Proteomes" id="UP000000260">
    <property type="component" value="Chromosome"/>
</dbReference>
<evidence type="ECO:0000313" key="2">
    <source>
        <dbReference type="EMBL" id="ABU75702.1"/>
    </source>
</evidence>
<gene>
    <name evidence="2" type="ordered locus">ESA_00404</name>
</gene>
<sequence length="310" mass="35278">MSGVFANEYCQPGSALRCRAWHRLLAFFRRLDVEHFQRQRRSGQRGDIRLVVCRCHFHNIHTDDVQILNAAQQFQRAIGGQAANHRRAGARCERRIQAVDVERQVYRHVADNLFHLCHHIVNGAVVHLRRVQHGKAVVFVELGTNTNLHRAGRIDQAFVRRGVEHGAVVKFTAVGVGIGMRVEMHQRHFTEVLRVGAQQRQRHEVVTAEREHTLTGRQQFFRVRLEFLAHLARIAERVNQIAAVHDVQALTHIEVPREAVAFPREVGGYLTNSGRSEAAARTARGGHIKRNTGDHPLGVAVIRHEIQRQA</sequence>
<dbReference type="HOGENOM" id="CLU_896345_0_0_6"/>
<organism evidence="2 3">
    <name type="scientific">Cronobacter sakazakii (strain ATCC BAA-894)</name>
    <name type="common">Enterobacter sakazakii</name>
    <dbReference type="NCBI Taxonomy" id="290339"/>
    <lineage>
        <taxon>Bacteria</taxon>
        <taxon>Pseudomonadati</taxon>
        <taxon>Pseudomonadota</taxon>
        <taxon>Gammaproteobacteria</taxon>
        <taxon>Enterobacterales</taxon>
        <taxon>Enterobacteriaceae</taxon>
        <taxon>Cronobacter</taxon>
    </lineage>
</organism>
<reference evidence="2 3" key="1">
    <citation type="journal article" date="2010" name="PLoS ONE">
        <title>Genome sequence of Cronobacter sakazakii BAA-894 and comparative genomic hybridization analysis with other Cronobacter species.</title>
        <authorList>
            <person name="Kucerova E."/>
            <person name="Clifton S.W."/>
            <person name="Xia X.Q."/>
            <person name="Long F."/>
            <person name="Porwollik S."/>
            <person name="Fulton L."/>
            <person name="Fronick C."/>
            <person name="Minx P."/>
            <person name="Kyung K."/>
            <person name="Warren W."/>
            <person name="Fulton R."/>
            <person name="Feng D."/>
            <person name="Wollam A."/>
            <person name="Shah N."/>
            <person name="Bhonagiri V."/>
            <person name="Nash W.E."/>
            <person name="Hallsworth-Pepin K."/>
            <person name="Wilson R.K."/>
            <person name="McClelland M."/>
            <person name="Forsythe S.J."/>
        </authorList>
    </citation>
    <scope>NUCLEOTIDE SEQUENCE [LARGE SCALE GENOMIC DNA]</scope>
    <source>
        <strain evidence="2 3">ATCC BAA-894</strain>
    </source>
</reference>
<accession>A7MJQ3</accession>
<dbReference type="EMBL" id="CP000783">
    <property type="protein sequence ID" value="ABU75702.1"/>
    <property type="molecule type" value="Genomic_DNA"/>
</dbReference>
<dbReference type="AlphaFoldDB" id="A7MJQ3"/>
<proteinExistence type="predicted"/>
<evidence type="ECO:0000256" key="1">
    <source>
        <dbReference type="SAM" id="MobiDB-lite"/>
    </source>
</evidence>
<protein>
    <submittedName>
        <fullName evidence="2">Uncharacterized protein</fullName>
    </submittedName>
</protein>
<feature type="region of interest" description="Disordered" evidence="1">
    <location>
        <begin position="273"/>
        <end position="294"/>
    </location>
</feature>
<dbReference type="KEGG" id="esa:ESA_00404"/>
<name>A7MJQ3_CROS8</name>
<evidence type="ECO:0000313" key="3">
    <source>
        <dbReference type="Proteomes" id="UP000000260"/>
    </source>
</evidence>